<evidence type="ECO:0008006" key="3">
    <source>
        <dbReference type="Google" id="ProtNLM"/>
    </source>
</evidence>
<name>A0ABS2QS16_9BACI</name>
<dbReference type="Proteomes" id="UP000809829">
    <property type="component" value="Unassembled WGS sequence"/>
</dbReference>
<dbReference type="RefSeq" id="WP_275580410.1">
    <property type="nucleotide sequence ID" value="NZ_JAFBFC010000002.1"/>
</dbReference>
<accession>A0ABS2QS16</accession>
<proteinExistence type="predicted"/>
<keyword evidence="2" id="KW-1185">Reference proteome</keyword>
<evidence type="ECO:0000313" key="1">
    <source>
        <dbReference type="EMBL" id="MBM7702239.1"/>
    </source>
</evidence>
<gene>
    <name evidence="1" type="ORF">JOC83_001073</name>
</gene>
<reference evidence="1 2" key="1">
    <citation type="submission" date="2021-01" db="EMBL/GenBank/DDBJ databases">
        <title>Genomic Encyclopedia of Type Strains, Phase IV (KMG-IV): sequencing the most valuable type-strain genomes for metagenomic binning, comparative biology and taxonomic classification.</title>
        <authorList>
            <person name="Goeker M."/>
        </authorList>
    </citation>
    <scope>NUCLEOTIDE SEQUENCE [LARGE SCALE GENOMIC DNA]</scope>
    <source>
        <strain evidence="1 2">DSM 104297</strain>
    </source>
</reference>
<evidence type="ECO:0000313" key="2">
    <source>
        <dbReference type="Proteomes" id="UP000809829"/>
    </source>
</evidence>
<dbReference type="EMBL" id="JAFBFC010000002">
    <property type="protein sequence ID" value="MBM7702239.1"/>
    <property type="molecule type" value="Genomic_DNA"/>
</dbReference>
<sequence length="44" mass="5192">MNISSTNDFELVAKLNKSVHDLHVNLYPEYFKEYNFGEMINPND</sequence>
<organism evidence="1 2">
    <name type="scientific">Priestia iocasae</name>
    <dbReference type="NCBI Taxonomy" id="2291674"/>
    <lineage>
        <taxon>Bacteria</taxon>
        <taxon>Bacillati</taxon>
        <taxon>Bacillota</taxon>
        <taxon>Bacilli</taxon>
        <taxon>Bacillales</taxon>
        <taxon>Bacillaceae</taxon>
        <taxon>Priestia</taxon>
    </lineage>
</organism>
<protein>
    <recommendedName>
        <fullName evidence="3">Maturase K</fullName>
    </recommendedName>
</protein>
<comment type="caution">
    <text evidence="1">The sequence shown here is derived from an EMBL/GenBank/DDBJ whole genome shotgun (WGS) entry which is preliminary data.</text>
</comment>